<name>A0AA51N6M7_9BACT</name>
<keyword evidence="6" id="KW-0472">Membrane</keyword>
<evidence type="ECO:0000256" key="3">
    <source>
        <dbReference type="ARBA" id="ARBA00022679"/>
    </source>
</evidence>
<proteinExistence type="predicted"/>
<keyword evidence="6" id="KW-1133">Transmembrane helix</keyword>
<dbReference type="SUPFAM" id="SSF55874">
    <property type="entry name" value="ATPase domain of HSP90 chaperone/DNA topoisomerase II/histidine kinase"/>
    <property type="match status" value="1"/>
</dbReference>
<dbReference type="RefSeq" id="WP_308357083.1">
    <property type="nucleotide sequence ID" value="NZ_CP129970.2"/>
</dbReference>
<feature type="transmembrane region" description="Helical" evidence="6">
    <location>
        <begin position="6"/>
        <end position="29"/>
    </location>
</feature>
<dbReference type="InterPro" id="IPR050482">
    <property type="entry name" value="Sensor_HK_TwoCompSys"/>
</dbReference>
<keyword evidence="3" id="KW-0808">Transferase</keyword>
<evidence type="ECO:0000313" key="9">
    <source>
        <dbReference type="Proteomes" id="UP001244443"/>
    </source>
</evidence>
<sequence length="250" mass="28940">MEVKILYIVIMIIVLSIIIITSFAVYRAFIQKILREQSRQHQLELEHQKEISMQYTIVQENERKRIAEMLHDDVGNKLNILSLWINNEDTWNSNRSKEVVSQQIPTLIEAVRNISHTLYPANLEKFGLIFQIEALIASVNTSLSIQLIAQHDYQKKDISIEVKIYRIIQEFLTNVIKHAHAKKMLIHLRDTETSFAMILSDNGIGFNHDTLQKGMGLKNIDGRIQSIDAYSKWKSKTAKGTRLIIAYLKP</sequence>
<dbReference type="Gene3D" id="3.30.565.10">
    <property type="entry name" value="Histidine kinase-like ATPase, C-terminal domain"/>
    <property type="match status" value="1"/>
</dbReference>
<evidence type="ECO:0000256" key="5">
    <source>
        <dbReference type="ARBA" id="ARBA00023012"/>
    </source>
</evidence>
<dbReference type="AlphaFoldDB" id="A0AA51N6M7"/>
<gene>
    <name evidence="8" type="ORF">QYS48_27615</name>
</gene>
<dbReference type="InterPro" id="IPR036890">
    <property type="entry name" value="HATPase_C_sf"/>
</dbReference>
<dbReference type="EMBL" id="CP129970">
    <property type="protein sequence ID" value="WMN07053.1"/>
    <property type="molecule type" value="Genomic_DNA"/>
</dbReference>
<dbReference type="EC" id="2.7.13.3" evidence="2"/>
<dbReference type="Gene3D" id="1.20.5.1930">
    <property type="match status" value="1"/>
</dbReference>
<keyword evidence="6" id="KW-0812">Transmembrane</keyword>
<accession>A0AA51N6M7</accession>
<dbReference type="CDD" id="cd16917">
    <property type="entry name" value="HATPase_UhpB-NarQ-NarX-like"/>
    <property type="match status" value="1"/>
</dbReference>
<organism evidence="8 9">
    <name type="scientific">Marivirga arenosa</name>
    <dbReference type="NCBI Taxonomy" id="3059076"/>
    <lineage>
        <taxon>Bacteria</taxon>
        <taxon>Pseudomonadati</taxon>
        <taxon>Bacteroidota</taxon>
        <taxon>Cytophagia</taxon>
        <taxon>Cytophagales</taxon>
        <taxon>Marivirgaceae</taxon>
        <taxon>Marivirga</taxon>
    </lineage>
</organism>
<dbReference type="InterPro" id="IPR003594">
    <property type="entry name" value="HATPase_dom"/>
</dbReference>
<dbReference type="GO" id="GO:0004673">
    <property type="term" value="F:protein histidine kinase activity"/>
    <property type="evidence" value="ECO:0007669"/>
    <property type="project" value="UniProtKB-EC"/>
</dbReference>
<evidence type="ECO:0000256" key="4">
    <source>
        <dbReference type="ARBA" id="ARBA00022777"/>
    </source>
</evidence>
<evidence type="ECO:0000256" key="2">
    <source>
        <dbReference type="ARBA" id="ARBA00012438"/>
    </source>
</evidence>
<evidence type="ECO:0000256" key="1">
    <source>
        <dbReference type="ARBA" id="ARBA00000085"/>
    </source>
</evidence>
<evidence type="ECO:0000259" key="7">
    <source>
        <dbReference type="Pfam" id="PF02518"/>
    </source>
</evidence>
<dbReference type="PANTHER" id="PTHR24421">
    <property type="entry name" value="NITRATE/NITRITE SENSOR PROTEIN NARX-RELATED"/>
    <property type="match status" value="1"/>
</dbReference>
<protein>
    <recommendedName>
        <fullName evidence="2">histidine kinase</fullName>
        <ecNumber evidence="2">2.7.13.3</ecNumber>
    </recommendedName>
</protein>
<dbReference type="Pfam" id="PF02518">
    <property type="entry name" value="HATPase_c"/>
    <property type="match status" value="1"/>
</dbReference>
<keyword evidence="9" id="KW-1185">Reference proteome</keyword>
<evidence type="ECO:0000256" key="6">
    <source>
        <dbReference type="SAM" id="Phobius"/>
    </source>
</evidence>
<dbReference type="Proteomes" id="UP001244443">
    <property type="component" value="Chromosome"/>
</dbReference>
<dbReference type="GO" id="GO:0000160">
    <property type="term" value="P:phosphorelay signal transduction system"/>
    <property type="evidence" value="ECO:0007669"/>
    <property type="project" value="UniProtKB-KW"/>
</dbReference>
<keyword evidence="4" id="KW-0418">Kinase</keyword>
<dbReference type="PANTHER" id="PTHR24421:SF10">
    <property type="entry name" value="NITRATE_NITRITE SENSOR PROTEIN NARQ"/>
    <property type="match status" value="1"/>
</dbReference>
<feature type="domain" description="Histidine kinase/HSP90-like ATPase" evidence="7">
    <location>
        <begin position="161"/>
        <end position="245"/>
    </location>
</feature>
<comment type="catalytic activity">
    <reaction evidence="1">
        <text>ATP + protein L-histidine = ADP + protein N-phospho-L-histidine.</text>
        <dbReference type="EC" id="2.7.13.3"/>
    </reaction>
</comment>
<evidence type="ECO:0000313" key="8">
    <source>
        <dbReference type="EMBL" id="WMN07053.1"/>
    </source>
</evidence>
<reference evidence="8" key="1">
    <citation type="submission" date="2023-08" db="EMBL/GenBank/DDBJ databases">
        <title>Comparative genomics and taxonomic characterization of three novel marine species of genus Marivirga.</title>
        <authorList>
            <person name="Muhammad N."/>
            <person name="Kim S.-G."/>
        </authorList>
    </citation>
    <scope>NUCLEOTIDE SEQUENCE [LARGE SCALE GENOMIC DNA]</scope>
    <source>
        <strain evidence="8">ABR2-2</strain>
    </source>
</reference>
<keyword evidence="5" id="KW-0902">Two-component regulatory system</keyword>